<gene>
    <name evidence="7" type="ORF">GFSPODELE1_LOCUS10332</name>
</gene>
<name>A0ABP1E6Q2_9APHY</name>
<feature type="domain" description="Protein kinase" evidence="6">
    <location>
        <begin position="66"/>
        <end position="462"/>
    </location>
</feature>
<dbReference type="PANTHER" id="PTHR45646:SF11">
    <property type="entry name" value="SERINE_THREONINE-PROTEIN KINASE DOA"/>
    <property type="match status" value="1"/>
</dbReference>
<dbReference type="Gene3D" id="3.30.200.20">
    <property type="entry name" value="Phosphorylase Kinase, domain 1"/>
    <property type="match status" value="1"/>
</dbReference>
<dbReference type="SUPFAM" id="SSF56112">
    <property type="entry name" value="Protein kinase-like (PK-like)"/>
    <property type="match status" value="1"/>
</dbReference>
<organism evidence="7 8">
    <name type="scientific">Somion occarium</name>
    <dbReference type="NCBI Taxonomy" id="3059160"/>
    <lineage>
        <taxon>Eukaryota</taxon>
        <taxon>Fungi</taxon>
        <taxon>Dikarya</taxon>
        <taxon>Basidiomycota</taxon>
        <taxon>Agaricomycotina</taxon>
        <taxon>Agaricomycetes</taxon>
        <taxon>Polyporales</taxon>
        <taxon>Cerrenaceae</taxon>
        <taxon>Somion</taxon>
    </lineage>
</organism>
<keyword evidence="8" id="KW-1185">Reference proteome</keyword>
<sequence length="467" mass="51926">MLTLLRASGIRSSSYLCRSILKATFSTIPQRRFYPSQLDHVEDLEEYRPGGLHPVAVGDTFASGRYQVLHKLGFGGTSTIWLTRDQHPSARGKLMTLKVMSAEQSTTPNNVLEMTIPRRLCEILHANGTSVRPNIRVIEDSFMQEGPNGSHLCLVSEFAGPSVHSMLDCPGRVTGSRRLRSDLARNVAKQVAAVIQLMHSEGYVHGDLTTSNVLFRVADHVHQWSDDYIYAILGEPDTERMATLDGSPLGPHAPVEVVAPIDNASLSSSAFLKEDVIVSDFGQSFAMDCLPEDYEPATVVHYASPEARFESRISLASDIWALACTIFEIRAGFPLFESFLGDEAEVLKQMVQMLGKLPGPWWTAFDEHQLWFESNGEPKPLHVQKGAGVSLPAIRSSIRGVLQNIGEQDKLGDVRQGAMFERAGTRLKEDEIQMLGDLLERMLRYRAEDRVTIQDVVCHPWFCMAES</sequence>
<evidence type="ECO:0000256" key="5">
    <source>
        <dbReference type="ARBA" id="ARBA00022840"/>
    </source>
</evidence>
<proteinExistence type="predicted"/>
<dbReference type="EMBL" id="OZ037951">
    <property type="protein sequence ID" value="CAL1715635.1"/>
    <property type="molecule type" value="Genomic_DNA"/>
</dbReference>
<keyword evidence="3" id="KW-0547">Nucleotide-binding</keyword>
<dbReference type="InterPro" id="IPR008266">
    <property type="entry name" value="Tyr_kinase_AS"/>
</dbReference>
<evidence type="ECO:0000256" key="3">
    <source>
        <dbReference type="ARBA" id="ARBA00022741"/>
    </source>
</evidence>
<keyword evidence="4" id="KW-0418">Kinase</keyword>
<keyword evidence="5" id="KW-0067">ATP-binding</keyword>
<keyword evidence="2" id="KW-0808">Transferase</keyword>
<accession>A0ABP1E6Q2</accession>
<keyword evidence="1" id="KW-0723">Serine/threonine-protein kinase</keyword>
<dbReference type="InterPro" id="IPR011009">
    <property type="entry name" value="Kinase-like_dom_sf"/>
</dbReference>
<evidence type="ECO:0000256" key="4">
    <source>
        <dbReference type="ARBA" id="ARBA00022777"/>
    </source>
</evidence>
<dbReference type="PANTHER" id="PTHR45646">
    <property type="entry name" value="SERINE/THREONINE-PROTEIN KINASE DOA-RELATED"/>
    <property type="match status" value="1"/>
</dbReference>
<evidence type="ECO:0000256" key="1">
    <source>
        <dbReference type="ARBA" id="ARBA00022527"/>
    </source>
</evidence>
<reference evidence="8" key="1">
    <citation type="submission" date="2024-04" db="EMBL/GenBank/DDBJ databases">
        <authorList>
            <person name="Shaw F."/>
            <person name="Minotto A."/>
        </authorList>
    </citation>
    <scope>NUCLEOTIDE SEQUENCE [LARGE SCALE GENOMIC DNA]</scope>
</reference>
<dbReference type="InterPro" id="IPR000719">
    <property type="entry name" value="Prot_kinase_dom"/>
</dbReference>
<evidence type="ECO:0000259" key="6">
    <source>
        <dbReference type="PROSITE" id="PS50011"/>
    </source>
</evidence>
<dbReference type="InterPro" id="IPR051175">
    <property type="entry name" value="CLK_kinases"/>
</dbReference>
<protein>
    <recommendedName>
        <fullName evidence="6">Protein kinase domain-containing protein</fullName>
    </recommendedName>
</protein>
<evidence type="ECO:0000313" key="8">
    <source>
        <dbReference type="Proteomes" id="UP001497453"/>
    </source>
</evidence>
<dbReference type="Proteomes" id="UP001497453">
    <property type="component" value="Chromosome 8"/>
</dbReference>
<dbReference type="Gene3D" id="1.10.510.10">
    <property type="entry name" value="Transferase(Phosphotransferase) domain 1"/>
    <property type="match status" value="1"/>
</dbReference>
<dbReference type="Pfam" id="PF00069">
    <property type="entry name" value="Pkinase"/>
    <property type="match status" value="2"/>
</dbReference>
<evidence type="ECO:0000313" key="7">
    <source>
        <dbReference type="EMBL" id="CAL1715635.1"/>
    </source>
</evidence>
<dbReference type="SMART" id="SM00220">
    <property type="entry name" value="S_TKc"/>
    <property type="match status" value="1"/>
</dbReference>
<evidence type="ECO:0000256" key="2">
    <source>
        <dbReference type="ARBA" id="ARBA00022679"/>
    </source>
</evidence>
<dbReference type="PROSITE" id="PS50011">
    <property type="entry name" value="PROTEIN_KINASE_DOM"/>
    <property type="match status" value="1"/>
</dbReference>
<dbReference type="PROSITE" id="PS00109">
    <property type="entry name" value="PROTEIN_KINASE_TYR"/>
    <property type="match status" value="1"/>
</dbReference>